<gene>
    <name evidence="1" type="ORF">A2721_00720</name>
</gene>
<evidence type="ECO:0000313" key="2">
    <source>
        <dbReference type="Proteomes" id="UP000177871"/>
    </source>
</evidence>
<proteinExistence type="predicted"/>
<accession>A0A1F6A345</accession>
<dbReference type="SUPFAM" id="SSF52402">
    <property type="entry name" value="Adenine nucleotide alpha hydrolases-like"/>
    <property type="match status" value="1"/>
</dbReference>
<name>A0A1F6A345_9BACT</name>
<dbReference type="AlphaFoldDB" id="A0A1F6A345"/>
<protein>
    <recommendedName>
        <fullName evidence="3">UDP-N-acetyl-alpha-D-muramoyl-L-alanyl-L-glutamate epimerase</fullName>
    </recommendedName>
</protein>
<evidence type="ECO:0008006" key="3">
    <source>
        <dbReference type="Google" id="ProtNLM"/>
    </source>
</evidence>
<comment type="caution">
    <text evidence="1">The sequence shown here is derived from an EMBL/GenBank/DDBJ whole genome shotgun (WGS) entry which is preliminary data.</text>
</comment>
<dbReference type="Gene3D" id="3.40.50.620">
    <property type="entry name" value="HUPs"/>
    <property type="match status" value="1"/>
</dbReference>
<dbReference type="STRING" id="1798381.A2721_00720"/>
<organism evidence="1 2">
    <name type="scientific">Candidatus Gottesmanbacteria bacterium RIFCSPHIGHO2_01_FULL_47_48</name>
    <dbReference type="NCBI Taxonomy" id="1798381"/>
    <lineage>
        <taxon>Bacteria</taxon>
        <taxon>Candidatus Gottesmaniibacteriota</taxon>
    </lineage>
</organism>
<dbReference type="EMBL" id="MFJK01000010">
    <property type="protein sequence ID" value="OGG19069.1"/>
    <property type="molecule type" value="Genomic_DNA"/>
</dbReference>
<evidence type="ECO:0000313" key="1">
    <source>
        <dbReference type="EMBL" id="OGG19069.1"/>
    </source>
</evidence>
<dbReference type="InterPro" id="IPR014729">
    <property type="entry name" value="Rossmann-like_a/b/a_fold"/>
</dbReference>
<sequence length="447" mass="53216">MNHPATYVYRKLIPNGVEISLERKTYQITYPLTLWQQFPEFFRQNFADFLTYALTVHLCLNGHQKLIYNFPHPPIEPFIFESMMYSFGETVLISQNKLLMRDLIKDFYNKNLNIEFTGRPRFSRFKNIARNTKNRVIIPFSFGKDSLLTFALSRELGIEPQLVFFQEPKSPYENRQKSKLADRFAKNFSIDVNFFPVAPGRLRHNEGNYWGWDLLFTQYTLMLVPYIFGLRARYLFWSHEFDCNDFFANHEGYKINPVFEQSSRWLLVLNNVARFLGSNVLFASLIEPINEISTTWILHHRYPEIAKFQFSCFAEEKDRANRRWCGRCEKCATIYLFFCALGIDPKVVSFKESMFGDEKKKLFVLFDNLERKDTWRDQQLLAFLLAYKKGIKGELIKEFKIKYLKEAEARERELRSYFFGIHPSDTLTYELKSHLLKIYQEELSSLQ</sequence>
<reference evidence="1 2" key="1">
    <citation type="journal article" date="2016" name="Nat. Commun.">
        <title>Thousands of microbial genomes shed light on interconnected biogeochemical processes in an aquifer system.</title>
        <authorList>
            <person name="Anantharaman K."/>
            <person name="Brown C.T."/>
            <person name="Hug L.A."/>
            <person name="Sharon I."/>
            <person name="Castelle C.J."/>
            <person name="Probst A.J."/>
            <person name="Thomas B.C."/>
            <person name="Singh A."/>
            <person name="Wilkins M.J."/>
            <person name="Karaoz U."/>
            <person name="Brodie E.L."/>
            <person name="Williams K.H."/>
            <person name="Hubbard S.S."/>
            <person name="Banfield J.F."/>
        </authorList>
    </citation>
    <scope>NUCLEOTIDE SEQUENCE [LARGE SCALE GENOMIC DNA]</scope>
</reference>
<dbReference type="Proteomes" id="UP000177871">
    <property type="component" value="Unassembled WGS sequence"/>
</dbReference>